<protein>
    <submittedName>
        <fullName evidence="1">Uncharacterized protein</fullName>
    </submittedName>
</protein>
<comment type="caution">
    <text evidence="1">The sequence shown here is derived from an EMBL/GenBank/DDBJ whole genome shotgun (WGS) entry which is preliminary data.</text>
</comment>
<proteinExistence type="predicted"/>
<dbReference type="EMBL" id="CM055097">
    <property type="protein sequence ID" value="KAJ7551412.1"/>
    <property type="molecule type" value="Genomic_DNA"/>
</dbReference>
<organism evidence="1 2">
    <name type="scientific">Diphasiastrum complanatum</name>
    <name type="common">Issler's clubmoss</name>
    <name type="synonym">Lycopodium complanatum</name>
    <dbReference type="NCBI Taxonomy" id="34168"/>
    <lineage>
        <taxon>Eukaryota</taxon>
        <taxon>Viridiplantae</taxon>
        <taxon>Streptophyta</taxon>
        <taxon>Embryophyta</taxon>
        <taxon>Tracheophyta</taxon>
        <taxon>Lycopodiopsida</taxon>
        <taxon>Lycopodiales</taxon>
        <taxon>Lycopodiaceae</taxon>
        <taxon>Lycopodioideae</taxon>
        <taxon>Diphasiastrum</taxon>
    </lineage>
</organism>
<keyword evidence="2" id="KW-1185">Reference proteome</keyword>
<sequence>MSNSDQQEGSGGYKPWWAVDKEAWRERFAIVYKLGSISQNRDKPLPPWTEKDVQEFINTDPEYGHQLKLIRQAAKAAALGGVLGGFTSAAICYRYSRSSHGAILGFVAGAAVGWALTEEGANLALGLYKYNSNMDANLKFLQWWQKKSEG</sequence>
<reference evidence="2" key="1">
    <citation type="journal article" date="2024" name="Proc. Natl. Acad. Sci. U.S.A.">
        <title>Extraordinary preservation of gene collinearity over three hundred million years revealed in homosporous lycophytes.</title>
        <authorList>
            <person name="Li C."/>
            <person name="Wickell D."/>
            <person name="Kuo L.Y."/>
            <person name="Chen X."/>
            <person name="Nie B."/>
            <person name="Liao X."/>
            <person name="Peng D."/>
            <person name="Ji J."/>
            <person name="Jenkins J."/>
            <person name="Williams M."/>
            <person name="Shu S."/>
            <person name="Plott C."/>
            <person name="Barry K."/>
            <person name="Rajasekar S."/>
            <person name="Grimwood J."/>
            <person name="Han X."/>
            <person name="Sun S."/>
            <person name="Hou Z."/>
            <person name="He W."/>
            <person name="Dai G."/>
            <person name="Sun C."/>
            <person name="Schmutz J."/>
            <person name="Leebens-Mack J.H."/>
            <person name="Li F.W."/>
            <person name="Wang L."/>
        </authorList>
    </citation>
    <scope>NUCLEOTIDE SEQUENCE [LARGE SCALE GENOMIC DNA]</scope>
    <source>
        <strain evidence="2">cv. PW_Plant_1</strain>
    </source>
</reference>
<evidence type="ECO:0000313" key="1">
    <source>
        <dbReference type="EMBL" id="KAJ7551412.1"/>
    </source>
</evidence>
<gene>
    <name evidence="1" type="ORF">O6H91_06G014300</name>
</gene>
<name>A0ACC2DAT0_DIPCM</name>
<dbReference type="Proteomes" id="UP001162992">
    <property type="component" value="Chromosome 6"/>
</dbReference>
<accession>A0ACC2DAT0</accession>
<evidence type="ECO:0000313" key="2">
    <source>
        <dbReference type="Proteomes" id="UP001162992"/>
    </source>
</evidence>